<keyword evidence="1" id="KW-0472">Membrane</keyword>
<keyword evidence="4" id="KW-1185">Reference proteome</keyword>
<evidence type="ECO:0000259" key="2">
    <source>
        <dbReference type="Pfam" id="PF03713"/>
    </source>
</evidence>
<dbReference type="PANTHER" id="PTHR36933:SF1">
    <property type="entry name" value="SLL0788 PROTEIN"/>
    <property type="match status" value="1"/>
</dbReference>
<dbReference type="Proteomes" id="UP001164653">
    <property type="component" value="Chromosome"/>
</dbReference>
<feature type="transmembrane region" description="Helical" evidence="1">
    <location>
        <begin position="40"/>
        <end position="58"/>
    </location>
</feature>
<feature type="domain" description="DUF305" evidence="2">
    <location>
        <begin position="90"/>
        <end position="145"/>
    </location>
</feature>
<dbReference type="InterPro" id="IPR012347">
    <property type="entry name" value="Ferritin-like"/>
</dbReference>
<feature type="transmembrane region" description="Helical" evidence="1">
    <location>
        <begin position="70"/>
        <end position="87"/>
    </location>
</feature>
<dbReference type="RefSeq" id="WP_244820318.1">
    <property type="nucleotide sequence ID" value="NZ_CP112998.1"/>
</dbReference>
<dbReference type="Pfam" id="PF03713">
    <property type="entry name" value="DUF305"/>
    <property type="match status" value="1"/>
</dbReference>
<gene>
    <name evidence="3" type="ORF">ON006_13495</name>
</gene>
<accession>A0A9E8NHV4</accession>
<proteinExistence type="predicted"/>
<keyword evidence="1" id="KW-0812">Transmembrane</keyword>
<name>A0A9E8NHV4_9BACT</name>
<sequence>MENNNYPKFFTMLAVSFVIMYAVMFLNVDNADHIYLSLTRFYMTLLMVSPMALTMLLFMQKMYDSKKRNTFIYIGSIIVFILALTFLRNQVPISDRQYMKAMIPHHSSAIMTSQAADIKDPEVRKLADGIIKSQKEEIARMKAILDRMERENR</sequence>
<keyword evidence="1" id="KW-1133">Transmembrane helix</keyword>
<dbReference type="KEGG" id="dpf:ON006_13495"/>
<organism evidence="3 4">
    <name type="scientific">Dyadobacter pollutisoli</name>
    <dbReference type="NCBI Taxonomy" id="2910158"/>
    <lineage>
        <taxon>Bacteria</taxon>
        <taxon>Pseudomonadati</taxon>
        <taxon>Bacteroidota</taxon>
        <taxon>Cytophagia</taxon>
        <taxon>Cytophagales</taxon>
        <taxon>Spirosomataceae</taxon>
        <taxon>Dyadobacter</taxon>
    </lineage>
</organism>
<dbReference type="PANTHER" id="PTHR36933">
    <property type="entry name" value="SLL0788 PROTEIN"/>
    <property type="match status" value="1"/>
</dbReference>
<evidence type="ECO:0000313" key="3">
    <source>
        <dbReference type="EMBL" id="WAC14951.1"/>
    </source>
</evidence>
<dbReference type="EMBL" id="CP112998">
    <property type="protein sequence ID" value="WAC14951.1"/>
    <property type="molecule type" value="Genomic_DNA"/>
</dbReference>
<dbReference type="InterPro" id="IPR005183">
    <property type="entry name" value="DUF305_CopM-like"/>
</dbReference>
<reference evidence="3" key="1">
    <citation type="submission" date="2022-11" db="EMBL/GenBank/DDBJ databases">
        <title>Dyadobacter pollutisoli sp. nov., isolated from plastic dumped soil.</title>
        <authorList>
            <person name="Kim J.M."/>
            <person name="Kim K.R."/>
            <person name="Lee J.K."/>
            <person name="Hao L."/>
            <person name="Jeon C.O."/>
        </authorList>
    </citation>
    <scope>NUCLEOTIDE SEQUENCE</scope>
    <source>
        <strain evidence="3">U1</strain>
    </source>
</reference>
<evidence type="ECO:0000256" key="1">
    <source>
        <dbReference type="SAM" id="Phobius"/>
    </source>
</evidence>
<dbReference type="Gene3D" id="1.20.1260.10">
    <property type="match status" value="1"/>
</dbReference>
<protein>
    <submittedName>
        <fullName evidence="3">DUF305 domain-containing protein</fullName>
    </submittedName>
</protein>
<evidence type="ECO:0000313" key="4">
    <source>
        <dbReference type="Proteomes" id="UP001164653"/>
    </source>
</evidence>
<feature type="transmembrane region" description="Helical" evidence="1">
    <location>
        <begin position="9"/>
        <end position="28"/>
    </location>
</feature>
<dbReference type="AlphaFoldDB" id="A0A9E8NHV4"/>